<name>A0A6L4WQ41_9BACT</name>
<dbReference type="Proteomes" id="UP000461010">
    <property type="component" value="Unassembled WGS sequence"/>
</dbReference>
<dbReference type="InterPro" id="IPR014825">
    <property type="entry name" value="DNA_alkylation"/>
</dbReference>
<evidence type="ECO:0000313" key="4">
    <source>
        <dbReference type="Proteomes" id="UP000472839"/>
    </source>
</evidence>
<dbReference type="Gene3D" id="1.25.40.290">
    <property type="entry name" value="ARM repeat domains"/>
    <property type="match status" value="1"/>
</dbReference>
<dbReference type="Pfam" id="PF08713">
    <property type="entry name" value="DNA_alkylation"/>
    <property type="match status" value="1"/>
</dbReference>
<comment type="caution">
    <text evidence="1">The sequence shown here is derived from an EMBL/GenBank/DDBJ whole genome shotgun (WGS) entry which is preliminary data.</text>
</comment>
<gene>
    <name evidence="2" type="ORF">GBG18_13030</name>
    <name evidence="1" type="ORF">GBG19_13310</name>
</gene>
<dbReference type="SUPFAM" id="SSF48371">
    <property type="entry name" value="ARM repeat"/>
    <property type="match status" value="1"/>
</dbReference>
<evidence type="ECO:0000313" key="1">
    <source>
        <dbReference type="EMBL" id="KAB7885872.1"/>
    </source>
</evidence>
<keyword evidence="3" id="KW-1185">Reference proteome</keyword>
<reference evidence="3 4" key="1">
    <citation type="submission" date="2019-10" db="EMBL/GenBank/DDBJ databases">
        <title>Poseidonibacter ostreae sp. nov., isolated from the gut of the Ostrea denselamellosa.</title>
        <authorList>
            <person name="Choi A."/>
        </authorList>
    </citation>
    <scope>NUCLEOTIDE SEQUENCE [LARGE SCALE GENOMIC DNA]</scope>
    <source>
        <strain evidence="1 4">SJOD-M-33</strain>
        <strain evidence="2 3">SJOD-M-5</strain>
    </source>
</reference>
<dbReference type="EMBL" id="WFKJ01000050">
    <property type="protein sequence ID" value="KAB7888437.1"/>
    <property type="molecule type" value="Genomic_DNA"/>
</dbReference>
<dbReference type="AlphaFoldDB" id="A0A6L4WQ41"/>
<proteinExistence type="predicted"/>
<dbReference type="InterPro" id="IPR016024">
    <property type="entry name" value="ARM-type_fold"/>
</dbReference>
<evidence type="ECO:0000313" key="2">
    <source>
        <dbReference type="EMBL" id="KAB7888437.1"/>
    </source>
</evidence>
<sequence>MEALKNLFNENFVKNFASCIKKYSSSFDEELYLYLVLKHLETLELKARMRLISSKIRSCLKADYGESCEILKLVKEDFFKEKTTSLQAMVLADFVEVYGLEHFDVSMNALETFTIDSSSEFAVREFILKDEQKAMDYFYKWAKNSNEHIRRLASEGCRPRLPWAIALPSFKKDPTLIFSILDELKNDESSYVRRSVANNLNDISKDNPILVLSFIEKNIGSNKQCDSLLKHAARTLLKKGDVKTLELFGYRKIDALILNDFILDSKVCIGEHLNFSFELENKTTLGLLRVEYEIDFQMANDKRSKKIYMISQSEVKANKKLINKKHSFKMITTRKYYLGIHFITLIVNGIKIQTKEFLLTKP</sequence>
<dbReference type="Proteomes" id="UP000472839">
    <property type="component" value="Unassembled WGS sequence"/>
</dbReference>
<dbReference type="EMBL" id="WFKK01000050">
    <property type="protein sequence ID" value="KAB7885872.1"/>
    <property type="molecule type" value="Genomic_DNA"/>
</dbReference>
<protein>
    <submittedName>
        <fullName evidence="1">DNA alkylation repair protein</fullName>
    </submittedName>
</protein>
<organism evidence="1 4">
    <name type="scientific">Poseidonibacter ostreae</name>
    <dbReference type="NCBI Taxonomy" id="2654171"/>
    <lineage>
        <taxon>Bacteria</taxon>
        <taxon>Pseudomonadati</taxon>
        <taxon>Campylobacterota</taxon>
        <taxon>Epsilonproteobacteria</taxon>
        <taxon>Campylobacterales</taxon>
        <taxon>Arcobacteraceae</taxon>
        <taxon>Poseidonibacter</taxon>
    </lineage>
</organism>
<accession>A0A6L4WQ41</accession>
<evidence type="ECO:0000313" key="3">
    <source>
        <dbReference type="Proteomes" id="UP000461010"/>
    </source>
</evidence>
<dbReference type="RefSeq" id="WP_152191714.1">
    <property type="nucleotide sequence ID" value="NZ_WFKJ01000050.1"/>
</dbReference>